<comment type="similarity">
    <text evidence="5">Belongs to the PTH family.</text>
</comment>
<keyword evidence="4" id="KW-0694">RNA-binding</keyword>
<dbReference type="Pfam" id="PF01195">
    <property type="entry name" value="Pept_tRNA_hydro"/>
    <property type="match status" value="1"/>
</dbReference>
<dbReference type="Gene3D" id="3.40.50.1470">
    <property type="entry name" value="Peptidyl-tRNA hydrolase"/>
    <property type="match status" value="1"/>
</dbReference>
<accession>A0A5M8PTF7</accession>
<sequence length="227" mass="24261">MPRPLLIASLGNPPPSYTNTLHSAGHTLLSALREALGYPPFARDRSLGNGLVSRGGDFTLWQSPSLMNVSGKAVAGAWKGFLRDLSPDDRAGARLVVVHDELESPLGKIKVKKGGSPRGHNGIKSCSGSLGGMEFWRVGVGIGRPESRESGDVAAYVMRKMTAGEVMRVKGGVEEVLRVDYDALAGDNCVAGCGGLRSQSLLGRGRSPQSLSDPNNRQNPFRRNRRQ</sequence>
<evidence type="ECO:0000256" key="6">
    <source>
        <dbReference type="SAM" id="MobiDB-lite"/>
    </source>
</evidence>
<organism evidence="7 8">
    <name type="scientific">Lasallia pustulata</name>
    <dbReference type="NCBI Taxonomy" id="136370"/>
    <lineage>
        <taxon>Eukaryota</taxon>
        <taxon>Fungi</taxon>
        <taxon>Dikarya</taxon>
        <taxon>Ascomycota</taxon>
        <taxon>Pezizomycotina</taxon>
        <taxon>Lecanoromycetes</taxon>
        <taxon>OSLEUM clade</taxon>
        <taxon>Umbilicariomycetidae</taxon>
        <taxon>Umbilicariales</taxon>
        <taxon>Umbilicariaceae</taxon>
        <taxon>Lasallia</taxon>
    </lineage>
</organism>
<proteinExistence type="inferred from homology"/>
<reference evidence="7 8" key="1">
    <citation type="submission" date="2019-09" db="EMBL/GenBank/DDBJ databases">
        <title>The hologenome of the rock-dwelling lichen Lasallia pustulata.</title>
        <authorList>
            <person name="Greshake Tzovaras B."/>
            <person name="Segers F."/>
            <person name="Bicker A."/>
            <person name="Dal Grande F."/>
            <person name="Otte J."/>
            <person name="Hankeln T."/>
            <person name="Schmitt I."/>
            <person name="Ebersberger I."/>
        </authorList>
    </citation>
    <scope>NUCLEOTIDE SEQUENCE [LARGE SCALE GENOMIC DNA]</scope>
    <source>
        <strain evidence="7">A1-1</strain>
    </source>
</reference>
<gene>
    <name evidence="7" type="ORF">FRX48_04432</name>
</gene>
<dbReference type="OrthoDB" id="1711136at2759"/>
<dbReference type="EC" id="3.1.1.29" evidence="1"/>
<dbReference type="InterPro" id="IPR018171">
    <property type="entry name" value="Pept_tRNA_hydro_CS"/>
</dbReference>
<evidence type="ECO:0000313" key="8">
    <source>
        <dbReference type="Proteomes" id="UP000324767"/>
    </source>
</evidence>
<evidence type="ECO:0000313" key="7">
    <source>
        <dbReference type="EMBL" id="KAA6412280.1"/>
    </source>
</evidence>
<keyword evidence="2" id="KW-0820">tRNA-binding</keyword>
<dbReference type="PANTHER" id="PTHR17224">
    <property type="entry name" value="PEPTIDYL-TRNA HYDROLASE"/>
    <property type="match status" value="1"/>
</dbReference>
<dbReference type="AlphaFoldDB" id="A0A5M8PTF7"/>
<feature type="region of interest" description="Disordered" evidence="6">
    <location>
        <begin position="200"/>
        <end position="227"/>
    </location>
</feature>
<comment type="caution">
    <text evidence="7">The sequence shown here is derived from an EMBL/GenBank/DDBJ whole genome shotgun (WGS) entry which is preliminary data.</text>
</comment>
<name>A0A5M8PTF7_9LECA</name>
<evidence type="ECO:0000256" key="1">
    <source>
        <dbReference type="ARBA" id="ARBA00013260"/>
    </source>
</evidence>
<evidence type="ECO:0000256" key="4">
    <source>
        <dbReference type="ARBA" id="ARBA00022884"/>
    </source>
</evidence>
<dbReference type="GO" id="GO:0004045">
    <property type="term" value="F:peptidyl-tRNA hydrolase activity"/>
    <property type="evidence" value="ECO:0007669"/>
    <property type="project" value="UniProtKB-EC"/>
</dbReference>
<dbReference type="CDD" id="cd00462">
    <property type="entry name" value="PTH"/>
    <property type="match status" value="1"/>
</dbReference>
<dbReference type="GO" id="GO:0000049">
    <property type="term" value="F:tRNA binding"/>
    <property type="evidence" value="ECO:0007669"/>
    <property type="project" value="UniProtKB-KW"/>
</dbReference>
<dbReference type="InterPro" id="IPR036416">
    <property type="entry name" value="Pept_tRNA_hydro_sf"/>
</dbReference>
<evidence type="ECO:0000256" key="2">
    <source>
        <dbReference type="ARBA" id="ARBA00022555"/>
    </source>
</evidence>
<dbReference type="PANTHER" id="PTHR17224:SF1">
    <property type="entry name" value="PEPTIDYL-TRNA HYDROLASE"/>
    <property type="match status" value="1"/>
</dbReference>
<evidence type="ECO:0000256" key="5">
    <source>
        <dbReference type="ARBA" id="ARBA00038063"/>
    </source>
</evidence>
<dbReference type="SUPFAM" id="SSF53178">
    <property type="entry name" value="Peptidyl-tRNA hydrolase-like"/>
    <property type="match status" value="1"/>
</dbReference>
<keyword evidence="3 7" id="KW-0378">Hydrolase</keyword>
<dbReference type="InterPro" id="IPR001328">
    <property type="entry name" value="Pept_tRNA_hydro"/>
</dbReference>
<protein>
    <recommendedName>
        <fullName evidence="1">peptidyl-tRNA hydrolase</fullName>
        <ecNumber evidence="1">3.1.1.29</ecNumber>
    </recommendedName>
</protein>
<dbReference type="Proteomes" id="UP000324767">
    <property type="component" value="Unassembled WGS sequence"/>
</dbReference>
<dbReference type="EMBL" id="VXIT01000006">
    <property type="protein sequence ID" value="KAA6412280.1"/>
    <property type="molecule type" value="Genomic_DNA"/>
</dbReference>
<dbReference type="PROSITE" id="PS01196">
    <property type="entry name" value="PEPT_TRNA_HYDROL_2"/>
    <property type="match status" value="1"/>
</dbReference>
<evidence type="ECO:0000256" key="3">
    <source>
        <dbReference type="ARBA" id="ARBA00022801"/>
    </source>
</evidence>
<dbReference type="NCBIfam" id="TIGR00447">
    <property type="entry name" value="pth"/>
    <property type="match status" value="1"/>
</dbReference>